<dbReference type="PANTHER" id="PTHR11571">
    <property type="entry name" value="GLUTATHIONE S-TRANSFERASE"/>
    <property type="match status" value="1"/>
</dbReference>
<evidence type="ECO:0000313" key="1">
    <source>
        <dbReference type="EMBL" id="KAK7232115.1"/>
    </source>
</evidence>
<dbReference type="CDD" id="cd03192">
    <property type="entry name" value="GST_C_Sigma_like"/>
    <property type="match status" value="1"/>
</dbReference>
<dbReference type="Pfam" id="PF14497">
    <property type="entry name" value="GST_C_3"/>
    <property type="match status" value="1"/>
</dbReference>
<dbReference type="InterPro" id="IPR036249">
    <property type="entry name" value="Thioredoxin-like_sf"/>
</dbReference>
<dbReference type="SFLD" id="SFLDG01205">
    <property type="entry name" value="AMPS.1"/>
    <property type="match status" value="1"/>
</dbReference>
<dbReference type="KEGG" id="aaf:AURANDRAFT_28542"/>
<keyword evidence="2" id="KW-1185">Reference proteome</keyword>
<dbReference type="PROSITE" id="PS50404">
    <property type="entry name" value="GST_NTER"/>
    <property type="match status" value="1"/>
</dbReference>
<dbReference type="CDD" id="cd03039">
    <property type="entry name" value="GST_N_Sigma_like"/>
    <property type="match status" value="1"/>
</dbReference>
<dbReference type="SFLD" id="SFLDG00363">
    <property type="entry name" value="AMPS_(cytGST):_Alpha-__Mu-__Pi"/>
    <property type="match status" value="1"/>
</dbReference>
<dbReference type="KEGG" id="aaf:AURANDRAFT_35132"/>
<sequence length="214" mass="23851">MPSMKLHYFDGRGTGETTRLLLKATRTEFEDMRYTFDQFKELKAAGTFASNLDRLPALEVDGVMIGQSKTCERFVAKHVGMAGTNPLEEGLIDAVCEHKRDLRDAYQPANKMEKGSEERAAAEKKYFEEDMPAFLEKVDRALPEAPGPWLVGPSMSLADVAWFQLLVEFFDKEAEQAGVQAALAKAPRMKAALDAVLANAEIKAWRESRPAGMF</sequence>
<name>A0ABR1FJR8_AURAN</name>
<dbReference type="InterPro" id="IPR036282">
    <property type="entry name" value="Glutathione-S-Trfase_C_sf"/>
</dbReference>
<dbReference type="InterPro" id="IPR010987">
    <property type="entry name" value="Glutathione-S-Trfase_C-like"/>
</dbReference>
<dbReference type="InterPro" id="IPR050213">
    <property type="entry name" value="GST_superfamily"/>
</dbReference>
<evidence type="ECO:0000313" key="2">
    <source>
        <dbReference type="Proteomes" id="UP001363151"/>
    </source>
</evidence>
<accession>A0ABR1FJR8</accession>
<dbReference type="InterPro" id="IPR004046">
    <property type="entry name" value="GST_C"/>
</dbReference>
<dbReference type="SUPFAM" id="SSF47616">
    <property type="entry name" value="GST C-terminal domain-like"/>
    <property type="match status" value="1"/>
</dbReference>
<dbReference type="PROSITE" id="PS50405">
    <property type="entry name" value="GST_CTER"/>
    <property type="match status" value="1"/>
</dbReference>
<dbReference type="InterPro" id="IPR040079">
    <property type="entry name" value="Glutathione_S-Trfase"/>
</dbReference>
<dbReference type="SFLD" id="SFLDS00019">
    <property type="entry name" value="Glutathione_Transferase_(cytos"/>
    <property type="match status" value="1"/>
</dbReference>
<gene>
    <name evidence="1" type="primary">HPGDS</name>
    <name evidence="1" type="ORF">SO694_00031377</name>
</gene>
<dbReference type="PANTHER" id="PTHR11571:SF150">
    <property type="entry name" value="GLUTATHIONE S-TRANSFERASE"/>
    <property type="match status" value="1"/>
</dbReference>
<dbReference type="Pfam" id="PF02798">
    <property type="entry name" value="GST_N"/>
    <property type="match status" value="1"/>
</dbReference>
<dbReference type="GO" id="GO:0004364">
    <property type="term" value="F:glutathione transferase activity"/>
    <property type="evidence" value="ECO:0007669"/>
    <property type="project" value="TreeGrafter"/>
</dbReference>
<proteinExistence type="predicted"/>
<dbReference type="InterPro" id="IPR004045">
    <property type="entry name" value="Glutathione_S-Trfase_N"/>
</dbReference>
<dbReference type="Gene3D" id="3.40.30.10">
    <property type="entry name" value="Glutaredoxin"/>
    <property type="match status" value="1"/>
</dbReference>
<organism evidence="1 2">
    <name type="scientific">Aureococcus anophagefferens</name>
    <name type="common">Harmful bloom alga</name>
    <dbReference type="NCBI Taxonomy" id="44056"/>
    <lineage>
        <taxon>Eukaryota</taxon>
        <taxon>Sar</taxon>
        <taxon>Stramenopiles</taxon>
        <taxon>Ochrophyta</taxon>
        <taxon>Pelagophyceae</taxon>
        <taxon>Pelagomonadales</taxon>
        <taxon>Pelagomonadaceae</taxon>
        <taxon>Aureococcus</taxon>
    </lineage>
</organism>
<dbReference type="Gene3D" id="1.20.1050.10">
    <property type="match status" value="1"/>
</dbReference>
<comment type="caution">
    <text evidence="1">The sequence shown here is derived from an EMBL/GenBank/DDBJ whole genome shotgun (WGS) entry which is preliminary data.</text>
</comment>
<dbReference type="EMBL" id="JBBJCI010000371">
    <property type="protein sequence ID" value="KAK7232115.1"/>
    <property type="molecule type" value="Genomic_DNA"/>
</dbReference>
<keyword evidence="1" id="KW-0808">Transferase</keyword>
<reference evidence="1 2" key="1">
    <citation type="submission" date="2024-03" db="EMBL/GenBank/DDBJ databases">
        <title>Aureococcus anophagefferens CCMP1851 and Kratosvirus quantuckense: Draft genome of a second virus-susceptible host strain in the model system.</title>
        <authorList>
            <person name="Chase E."/>
            <person name="Truchon A.R."/>
            <person name="Schepens W."/>
            <person name="Wilhelm S.W."/>
        </authorList>
    </citation>
    <scope>NUCLEOTIDE SEQUENCE [LARGE SCALE GENOMIC DNA]</scope>
    <source>
        <strain evidence="1 2">CCMP1851</strain>
    </source>
</reference>
<dbReference type="GO" id="GO:0006749">
    <property type="term" value="P:glutathione metabolic process"/>
    <property type="evidence" value="ECO:0007669"/>
    <property type="project" value="TreeGrafter"/>
</dbReference>
<dbReference type="Proteomes" id="UP001363151">
    <property type="component" value="Unassembled WGS sequence"/>
</dbReference>
<protein>
    <submittedName>
        <fullName evidence="1">Glutathione transferase</fullName>
    </submittedName>
</protein>
<dbReference type="SUPFAM" id="SSF52833">
    <property type="entry name" value="Thioredoxin-like"/>
    <property type="match status" value="1"/>
</dbReference>